<keyword evidence="8 11" id="KW-0472">Membrane</keyword>
<comment type="subcellular location">
    <subcellularLocation>
        <location evidence="1">Cell membrane</location>
        <topology evidence="1">Multi-pass membrane protein</topology>
    </subcellularLocation>
</comment>
<dbReference type="PANTHER" id="PTHR32196:SF32">
    <property type="entry name" value="XYLOSE TRANSPORT SYSTEM PERMEASE PROTEIN XYLH"/>
    <property type="match status" value="1"/>
</dbReference>
<evidence type="ECO:0000256" key="6">
    <source>
        <dbReference type="ARBA" id="ARBA00022692"/>
    </source>
</evidence>
<organism evidence="12 13">
    <name type="scientific">Thetidibacter halocola</name>
    <dbReference type="NCBI Taxonomy" id="2827239"/>
    <lineage>
        <taxon>Bacteria</taxon>
        <taxon>Pseudomonadati</taxon>
        <taxon>Pseudomonadota</taxon>
        <taxon>Alphaproteobacteria</taxon>
        <taxon>Rhodobacterales</taxon>
        <taxon>Roseobacteraceae</taxon>
        <taxon>Thetidibacter</taxon>
    </lineage>
</organism>
<keyword evidence="7 11" id="KW-1133">Transmembrane helix</keyword>
<dbReference type="Pfam" id="PF02653">
    <property type="entry name" value="BPD_transp_2"/>
    <property type="match status" value="1"/>
</dbReference>
<proteinExistence type="predicted"/>
<evidence type="ECO:0000256" key="1">
    <source>
        <dbReference type="ARBA" id="ARBA00004651"/>
    </source>
</evidence>
<evidence type="ECO:0000256" key="5">
    <source>
        <dbReference type="ARBA" id="ARBA00022597"/>
    </source>
</evidence>
<evidence type="ECO:0000256" key="3">
    <source>
        <dbReference type="ARBA" id="ARBA00022475"/>
    </source>
</evidence>
<evidence type="ECO:0000313" key="13">
    <source>
        <dbReference type="Proteomes" id="UP000681356"/>
    </source>
</evidence>
<evidence type="ECO:0000256" key="10">
    <source>
        <dbReference type="ARBA" id="ARBA00035686"/>
    </source>
</evidence>
<reference evidence="12" key="1">
    <citation type="submission" date="2021-04" db="EMBL/GenBank/DDBJ databases">
        <authorList>
            <person name="Yoon J."/>
        </authorList>
    </citation>
    <scope>NUCLEOTIDE SEQUENCE</scope>
    <source>
        <strain evidence="12">KMU-90</strain>
    </source>
</reference>
<dbReference type="GO" id="GO:0022857">
    <property type="term" value="F:transmembrane transporter activity"/>
    <property type="evidence" value="ECO:0007669"/>
    <property type="project" value="InterPro"/>
</dbReference>
<dbReference type="EMBL" id="JAGTUU010000006">
    <property type="protein sequence ID" value="MBS0125547.1"/>
    <property type="molecule type" value="Genomic_DNA"/>
</dbReference>
<evidence type="ECO:0000256" key="4">
    <source>
        <dbReference type="ARBA" id="ARBA00022519"/>
    </source>
</evidence>
<keyword evidence="2" id="KW-0813">Transport</keyword>
<comment type="function">
    <text evidence="9">Part of the binding-protein-dependent transport system for D-xylose. Probably responsible for the translocation of the substrate across the membrane.</text>
</comment>
<feature type="transmembrane region" description="Helical" evidence="11">
    <location>
        <begin position="46"/>
        <end position="64"/>
    </location>
</feature>
<protein>
    <recommendedName>
        <fullName evidence="10">Xylose transport system permease protein XylH</fullName>
    </recommendedName>
</protein>
<evidence type="ECO:0000256" key="11">
    <source>
        <dbReference type="SAM" id="Phobius"/>
    </source>
</evidence>
<keyword evidence="3" id="KW-1003">Cell membrane</keyword>
<gene>
    <name evidence="12" type="ORF">KB874_15775</name>
</gene>
<keyword evidence="5" id="KW-0762">Sugar transport</keyword>
<evidence type="ECO:0000256" key="7">
    <source>
        <dbReference type="ARBA" id="ARBA00022989"/>
    </source>
</evidence>
<dbReference type="GO" id="GO:0005886">
    <property type="term" value="C:plasma membrane"/>
    <property type="evidence" value="ECO:0007669"/>
    <property type="project" value="UniProtKB-SubCell"/>
</dbReference>
<dbReference type="AlphaFoldDB" id="A0A8J7WEY6"/>
<evidence type="ECO:0000313" key="12">
    <source>
        <dbReference type="EMBL" id="MBS0125547.1"/>
    </source>
</evidence>
<accession>A0A8J7WEY6</accession>
<comment type="caution">
    <text evidence="12">The sequence shown here is derived from an EMBL/GenBank/DDBJ whole genome shotgun (WGS) entry which is preliminary data.</text>
</comment>
<dbReference type="Proteomes" id="UP000681356">
    <property type="component" value="Unassembled WGS sequence"/>
</dbReference>
<evidence type="ECO:0000256" key="8">
    <source>
        <dbReference type="ARBA" id="ARBA00023136"/>
    </source>
</evidence>
<dbReference type="InterPro" id="IPR001851">
    <property type="entry name" value="ABC_transp_permease"/>
</dbReference>
<keyword evidence="6 11" id="KW-0812">Transmembrane</keyword>
<evidence type="ECO:0000256" key="2">
    <source>
        <dbReference type="ARBA" id="ARBA00022448"/>
    </source>
</evidence>
<keyword evidence="4" id="KW-0997">Cell inner membrane</keyword>
<keyword evidence="13" id="KW-1185">Reference proteome</keyword>
<name>A0A8J7WEY6_9RHOB</name>
<evidence type="ECO:0000256" key="9">
    <source>
        <dbReference type="ARBA" id="ARBA00035611"/>
    </source>
</evidence>
<sequence>MIILWWLALTAVYYVVMHHTPLGNWIFAMGGDRVSARNAGIPTDRLTIGLFVLSAVSATFIGMLRRDPVQLGAGVRWHELHLQRRGLRGGRRRASDRRLRLGAGDILRHADLRGRQPGHLLHRHRPQPVEPDHRRDAALDRVDEQQFPQAGADLCAEESQVRIDR</sequence>
<dbReference type="PANTHER" id="PTHR32196">
    <property type="entry name" value="ABC TRANSPORTER PERMEASE PROTEIN YPHD-RELATED-RELATED"/>
    <property type="match status" value="1"/>
</dbReference>